<dbReference type="EMBL" id="BGZK01000359">
    <property type="protein sequence ID" value="GBP39087.1"/>
    <property type="molecule type" value="Genomic_DNA"/>
</dbReference>
<dbReference type="Proteomes" id="UP000299102">
    <property type="component" value="Unassembled WGS sequence"/>
</dbReference>
<accession>A0A4C1VLB4</accession>
<protein>
    <submittedName>
        <fullName evidence="1">Uncharacterized protein</fullName>
    </submittedName>
</protein>
<organism evidence="1 2">
    <name type="scientific">Eumeta variegata</name>
    <name type="common">Bagworm moth</name>
    <name type="synonym">Eumeta japonica</name>
    <dbReference type="NCBI Taxonomy" id="151549"/>
    <lineage>
        <taxon>Eukaryota</taxon>
        <taxon>Metazoa</taxon>
        <taxon>Ecdysozoa</taxon>
        <taxon>Arthropoda</taxon>
        <taxon>Hexapoda</taxon>
        <taxon>Insecta</taxon>
        <taxon>Pterygota</taxon>
        <taxon>Neoptera</taxon>
        <taxon>Endopterygota</taxon>
        <taxon>Lepidoptera</taxon>
        <taxon>Glossata</taxon>
        <taxon>Ditrysia</taxon>
        <taxon>Tineoidea</taxon>
        <taxon>Psychidae</taxon>
        <taxon>Oiketicinae</taxon>
        <taxon>Eumeta</taxon>
    </lineage>
</organism>
<proteinExistence type="predicted"/>
<evidence type="ECO:0000313" key="1">
    <source>
        <dbReference type="EMBL" id="GBP39087.1"/>
    </source>
</evidence>
<gene>
    <name evidence="1" type="ORF">EVAR_27447_1</name>
</gene>
<comment type="caution">
    <text evidence="1">The sequence shown here is derived from an EMBL/GenBank/DDBJ whole genome shotgun (WGS) entry which is preliminary data.</text>
</comment>
<evidence type="ECO:0000313" key="2">
    <source>
        <dbReference type="Proteomes" id="UP000299102"/>
    </source>
</evidence>
<sequence length="92" mass="10194">MRWIWRFIVYACPQNIDITKNNELTEWYLKEDNMIRVMQDVEVLHITVFETATTAACGAPPGGVDSTGVAQQVGAIRPVGYSGPALTEPAIR</sequence>
<keyword evidence="2" id="KW-1185">Reference proteome</keyword>
<reference evidence="1 2" key="1">
    <citation type="journal article" date="2019" name="Commun. Biol.">
        <title>The bagworm genome reveals a unique fibroin gene that provides high tensile strength.</title>
        <authorList>
            <person name="Kono N."/>
            <person name="Nakamura H."/>
            <person name="Ohtoshi R."/>
            <person name="Tomita M."/>
            <person name="Numata K."/>
            <person name="Arakawa K."/>
        </authorList>
    </citation>
    <scope>NUCLEOTIDE SEQUENCE [LARGE SCALE GENOMIC DNA]</scope>
</reference>
<name>A0A4C1VLB4_EUMVA</name>
<dbReference type="AlphaFoldDB" id="A0A4C1VLB4"/>